<protein>
    <submittedName>
        <fullName evidence="1">Uncharacterized protein</fullName>
    </submittedName>
</protein>
<dbReference type="EMBL" id="CAVMJV010000016">
    <property type="protein sequence ID" value="CAK5056774.1"/>
    <property type="molecule type" value="Genomic_DNA"/>
</dbReference>
<sequence>MLQSKHQNKQLPVELLSDIFKATDYSMMENLSVNCYNTKSVCLKSIKECQKLWGRRIIALLTSSSIVYFFIGKNFKEKWVKIVELEKVIKEMERSTQEIIEFVEDKMSRLREKMARLDENTKLLEEKTTKIMKRLKEKEEDEEDAPIAKRTRSHSPKNKK</sequence>
<evidence type="ECO:0000313" key="2">
    <source>
        <dbReference type="Proteomes" id="UP001497535"/>
    </source>
</evidence>
<gene>
    <name evidence="1" type="ORF">MENTE1834_LOCUS15003</name>
</gene>
<reference evidence="1" key="1">
    <citation type="submission" date="2023-11" db="EMBL/GenBank/DDBJ databases">
        <authorList>
            <person name="Poullet M."/>
        </authorList>
    </citation>
    <scope>NUCLEOTIDE SEQUENCE</scope>
    <source>
        <strain evidence="1">E1834</strain>
    </source>
</reference>
<proteinExistence type="predicted"/>
<name>A0ACB0YPR4_MELEN</name>
<accession>A0ACB0YPR4</accession>
<keyword evidence="2" id="KW-1185">Reference proteome</keyword>
<organism evidence="1 2">
    <name type="scientific">Meloidogyne enterolobii</name>
    <name type="common">Root-knot nematode worm</name>
    <name type="synonym">Meloidogyne mayaguensis</name>
    <dbReference type="NCBI Taxonomy" id="390850"/>
    <lineage>
        <taxon>Eukaryota</taxon>
        <taxon>Metazoa</taxon>
        <taxon>Ecdysozoa</taxon>
        <taxon>Nematoda</taxon>
        <taxon>Chromadorea</taxon>
        <taxon>Rhabditida</taxon>
        <taxon>Tylenchina</taxon>
        <taxon>Tylenchomorpha</taxon>
        <taxon>Tylenchoidea</taxon>
        <taxon>Meloidogynidae</taxon>
        <taxon>Meloidogyninae</taxon>
        <taxon>Meloidogyne</taxon>
    </lineage>
</organism>
<comment type="caution">
    <text evidence="1">The sequence shown here is derived from an EMBL/GenBank/DDBJ whole genome shotgun (WGS) entry which is preliminary data.</text>
</comment>
<dbReference type="Proteomes" id="UP001497535">
    <property type="component" value="Unassembled WGS sequence"/>
</dbReference>
<evidence type="ECO:0000313" key="1">
    <source>
        <dbReference type="EMBL" id="CAK5056774.1"/>
    </source>
</evidence>